<protein>
    <submittedName>
        <fullName evidence="3">DUF4129 domain-containing protein</fullName>
    </submittedName>
</protein>
<sequence length="243" mass="28703">MPLKRFLLFILCIGQLSIAQQTEHHTVDDTVIERQTITEDDLKPYLDDSDFNYEENVGGDSLYDRFMRWLNNILTKFWEAIFGVGSAGGFLFFVLRILPYILLGILVFLLIRFFLKVNSNRLIAAQKNKATISFSEEEEIIRNEDIPSLIQEAINAKNYRLAIRYYYLLSLKYLTDNERIEWQPQKTNEDYIKELNEGSLQFDFKNITRIYDYVWYGEFKVDAIKFETLKLPFVSLHNSITND</sequence>
<evidence type="ECO:0000256" key="1">
    <source>
        <dbReference type="SAM" id="Phobius"/>
    </source>
</evidence>
<comment type="caution">
    <text evidence="3">The sequence shown here is derived from an EMBL/GenBank/DDBJ whole genome shotgun (WGS) entry which is preliminary data.</text>
</comment>
<reference evidence="3" key="2">
    <citation type="submission" date="2021-10" db="EMBL/GenBank/DDBJ databases">
        <title>Genome of Winogradskyella sp. E313.</title>
        <authorList>
            <person name="Zhou Y."/>
        </authorList>
    </citation>
    <scope>NUCLEOTIDE SEQUENCE</scope>
    <source>
        <strain evidence="3">E313</strain>
    </source>
</reference>
<accession>A0ABS8EP38</accession>
<feature type="domain" description="Protein-glutamine gamma-glutamyltransferase-like C-terminal" evidence="2">
    <location>
        <begin position="167"/>
        <end position="223"/>
    </location>
</feature>
<dbReference type="Pfam" id="PF13559">
    <property type="entry name" value="DUF4129"/>
    <property type="match status" value="1"/>
</dbReference>
<proteinExistence type="predicted"/>
<evidence type="ECO:0000313" key="3">
    <source>
        <dbReference type="EMBL" id="MCC1484981.1"/>
    </source>
</evidence>
<reference evidence="3" key="1">
    <citation type="submission" date="2021-03" db="EMBL/GenBank/DDBJ databases">
        <authorList>
            <person name="Ping X."/>
        </authorList>
    </citation>
    <scope>NUCLEOTIDE SEQUENCE</scope>
    <source>
        <strain evidence="3">E313</strain>
    </source>
</reference>
<keyword evidence="1" id="KW-0812">Transmembrane</keyword>
<dbReference type="InterPro" id="IPR025403">
    <property type="entry name" value="TgpA-like_C"/>
</dbReference>
<organism evidence="3 4">
    <name type="scientific">Winogradskyella immobilis</name>
    <dbReference type="NCBI Taxonomy" id="2816852"/>
    <lineage>
        <taxon>Bacteria</taxon>
        <taxon>Pseudomonadati</taxon>
        <taxon>Bacteroidota</taxon>
        <taxon>Flavobacteriia</taxon>
        <taxon>Flavobacteriales</taxon>
        <taxon>Flavobacteriaceae</taxon>
        <taxon>Winogradskyella</taxon>
    </lineage>
</organism>
<name>A0ABS8EP38_9FLAO</name>
<dbReference type="EMBL" id="JAFMPT010000013">
    <property type="protein sequence ID" value="MCC1484981.1"/>
    <property type="molecule type" value="Genomic_DNA"/>
</dbReference>
<evidence type="ECO:0000259" key="2">
    <source>
        <dbReference type="Pfam" id="PF13559"/>
    </source>
</evidence>
<feature type="transmembrane region" description="Helical" evidence="1">
    <location>
        <begin position="90"/>
        <end position="115"/>
    </location>
</feature>
<dbReference type="RefSeq" id="WP_227477474.1">
    <property type="nucleotide sequence ID" value="NZ_JAFMPT010000013.1"/>
</dbReference>
<keyword evidence="1" id="KW-0472">Membrane</keyword>
<keyword evidence="4" id="KW-1185">Reference proteome</keyword>
<evidence type="ECO:0000313" key="4">
    <source>
        <dbReference type="Proteomes" id="UP000778797"/>
    </source>
</evidence>
<dbReference type="Proteomes" id="UP000778797">
    <property type="component" value="Unassembled WGS sequence"/>
</dbReference>
<keyword evidence="1" id="KW-1133">Transmembrane helix</keyword>
<gene>
    <name evidence="3" type="ORF">J1C55_10295</name>
</gene>